<accession>A0A4R2RKQ5</accession>
<dbReference type="Proteomes" id="UP000294813">
    <property type="component" value="Unassembled WGS sequence"/>
</dbReference>
<name>A0A4R2RKQ5_9FIRM</name>
<evidence type="ECO:0000256" key="1">
    <source>
        <dbReference type="SAM" id="MobiDB-lite"/>
    </source>
</evidence>
<organism evidence="2 3">
    <name type="scientific">Heliophilum fasciatum</name>
    <dbReference type="NCBI Taxonomy" id="35700"/>
    <lineage>
        <taxon>Bacteria</taxon>
        <taxon>Bacillati</taxon>
        <taxon>Bacillota</taxon>
        <taxon>Clostridia</taxon>
        <taxon>Eubacteriales</taxon>
        <taxon>Heliobacteriaceae</taxon>
        <taxon>Heliophilum</taxon>
    </lineage>
</organism>
<dbReference type="AlphaFoldDB" id="A0A4R2RKQ5"/>
<comment type="caution">
    <text evidence="2">The sequence shown here is derived from an EMBL/GenBank/DDBJ whole genome shotgun (WGS) entry which is preliminary data.</text>
</comment>
<evidence type="ECO:0008006" key="4">
    <source>
        <dbReference type="Google" id="ProtNLM"/>
    </source>
</evidence>
<proteinExistence type="predicted"/>
<keyword evidence="3" id="KW-1185">Reference proteome</keyword>
<evidence type="ECO:0000313" key="2">
    <source>
        <dbReference type="EMBL" id="TCP63693.1"/>
    </source>
</evidence>
<evidence type="ECO:0000313" key="3">
    <source>
        <dbReference type="Proteomes" id="UP000294813"/>
    </source>
</evidence>
<feature type="region of interest" description="Disordered" evidence="1">
    <location>
        <begin position="150"/>
        <end position="174"/>
    </location>
</feature>
<dbReference type="RefSeq" id="WP_131919532.1">
    <property type="nucleotide sequence ID" value="NZ_JAOQNU010000015.1"/>
</dbReference>
<dbReference type="OrthoDB" id="1690557at2"/>
<dbReference type="EMBL" id="SLXT01000016">
    <property type="protein sequence ID" value="TCP63693.1"/>
    <property type="molecule type" value="Genomic_DNA"/>
</dbReference>
<reference evidence="2 3" key="1">
    <citation type="submission" date="2019-03" db="EMBL/GenBank/DDBJ databases">
        <title>Genomic Encyclopedia of Type Strains, Phase IV (KMG-IV): sequencing the most valuable type-strain genomes for metagenomic binning, comparative biology and taxonomic classification.</title>
        <authorList>
            <person name="Goeker M."/>
        </authorList>
    </citation>
    <scope>NUCLEOTIDE SEQUENCE [LARGE SCALE GENOMIC DNA]</scope>
    <source>
        <strain evidence="2 3">DSM 11170</strain>
    </source>
</reference>
<dbReference type="SUPFAM" id="SSF47162">
    <property type="entry name" value="Apolipoprotein"/>
    <property type="match status" value="1"/>
</dbReference>
<feature type="compositionally biased region" description="Basic and acidic residues" evidence="1">
    <location>
        <begin position="159"/>
        <end position="174"/>
    </location>
</feature>
<protein>
    <recommendedName>
        <fullName evidence="4">ATPase</fullName>
    </recommendedName>
</protein>
<sequence>MALEDLSMRRDGKSSVEKILDKMENLLETAKRIPMTNKAMIDPDDFFVLIDRVRTEIPLEVRQAKQVTGDRQRMLQDTELQCRQMMDDAQRYVANLSTEKEVYRLAQEKADEVLKEAQQKAQELRQEALAYADDVLKQLEQNMRQFSQSMDKTISSVQRGREELKSYREREGEA</sequence>
<gene>
    <name evidence="2" type="ORF">EDD73_11637</name>
</gene>